<dbReference type="GO" id="GO:0004792">
    <property type="term" value="F:thiosulfate-cyanide sulfurtransferase activity"/>
    <property type="evidence" value="ECO:0007669"/>
    <property type="project" value="TreeGrafter"/>
</dbReference>
<protein>
    <submittedName>
        <fullName evidence="2">Thiazole biosynthesis adenylyltransferase ThiF</fullName>
        <ecNumber evidence="2">2.7.7.73</ecNumber>
    </submittedName>
</protein>
<keyword evidence="2" id="KW-0808">Transferase</keyword>
<dbReference type="PANTHER" id="PTHR10953">
    <property type="entry name" value="UBIQUITIN-ACTIVATING ENZYME E1"/>
    <property type="match status" value="1"/>
</dbReference>
<dbReference type="PANTHER" id="PTHR10953:SF102">
    <property type="entry name" value="ADENYLYLTRANSFERASE AND SULFURTRANSFERASE MOCS3"/>
    <property type="match status" value="1"/>
</dbReference>
<dbReference type="GO" id="GO:0016779">
    <property type="term" value="F:nucleotidyltransferase activity"/>
    <property type="evidence" value="ECO:0007669"/>
    <property type="project" value="UniProtKB-KW"/>
</dbReference>
<dbReference type="Gene3D" id="3.40.50.720">
    <property type="entry name" value="NAD(P)-binding Rossmann-like Domain"/>
    <property type="match status" value="1"/>
</dbReference>
<dbReference type="InterPro" id="IPR000594">
    <property type="entry name" value="ThiF_NAD_FAD-bd"/>
</dbReference>
<sequence>MEQHFILGKYTRVLVRKTDAIFGAGSKQYIITDRKKWSNLVISAAQWINKNSKDNAYISVASVMTRAEFNECFDFLTTNDFLVSAETSDNIFNNRYSRNHLHYQSHGMDPAVIQNKLADKTVVILGCGGIGNHVSAMLATSGVGKIILIDDDTVEITNLTRQILFTEEDVGEPKTTVLRRELMRRNSLIEITEIRMSVNKPLDIDRIPKADLWIVSADEPYQLIYWINKWCVENGQTYINSGYVNDIAVFGPFYIPNKSGCYACNASVGDLPSEEDEVINSSCKAINDNFKVATFPPVNALSASMCANDAIKFLGGYGELLSSNRRIGIWSNRLFIEERSLKRNPLCKICGMKL</sequence>
<organism evidence="2 3">
    <name type="scientific">Yersinia pseudotuberculosis</name>
    <dbReference type="NCBI Taxonomy" id="633"/>
    <lineage>
        <taxon>Bacteria</taxon>
        <taxon>Pseudomonadati</taxon>
        <taxon>Pseudomonadota</taxon>
        <taxon>Gammaproteobacteria</taxon>
        <taxon>Enterobacterales</taxon>
        <taxon>Yersiniaceae</taxon>
        <taxon>Yersinia</taxon>
    </lineage>
</organism>
<dbReference type="Proteomes" id="UP000255087">
    <property type="component" value="Unassembled WGS sequence"/>
</dbReference>
<dbReference type="Gene3D" id="3.90.930.70">
    <property type="match status" value="1"/>
</dbReference>
<dbReference type="AlphaFoldDB" id="A0A380SC51"/>
<dbReference type="RefSeq" id="WP_106441376.1">
    <property type="nucleotide sequence ID" value="NZ_NCLF01000054.1"/>
</dbReference>
<keyword evidence="2" id="KW-0548">Nucleotidyltransferase</keyword>
<dbReference type="GO" id="GO:0008641">
    <property type="term" value="F:ubiquitin-like modifier activating enzyme activity"/>
    <property type="evidence" value="ECO:0007669"/>
    <property type="project" value="InterPro"/>
</dbReference>
<gene>
    <name evidence="2" type="primary">thiF_4</name>
    <name evidence="2" type="ORF">NCTC8580_04717</name>
</gene>
<feature type="domain" description="THIF-type NAD/FAD binding fold" evidence="1">
    <location>
        <begin position="114"/>
        <end position="348"/>
    </location>
</feature>
<evidence type="ECO:0000313" key="3">
    <source>
        <dbReference type="Proteomes" id="UP000255087"/>
    </source>
</evidence>
<evidence type="ECO:0000259" key="1">
    <source>
        <dbReference type="Pfam" id="PF00899"/>
    </source>
</evidence>
<dbReference type="Pfam" id="PF00899">
    <property type="entry name" value="ThiF"/>
    <property type="match status" value="1"/>
</dbReference>
<name>A0A380SC51_YERPU</name>
<dbReference type="GO" id="GO:0005737">
    <property type="term" value="C:cytoplasm"/>
    <property type="evidence" value="ECO:0007669"/>
    <property type="project" value="TreeGrafter"/>
</dbReference>
<accession>A0A380SC51</accession>
<dbReference type="EC" id="2.7.7.73" evidence="2"/>
<evidence type="ECO:0000313" key="2">
    <source>
        <dbReference type="EMBL" id="SUQ39488.1"/>
    </source>
</evidence>
<proteinExistence type="predicted"/>
<dbReference type="InterPro" id="IPR035985">
    <property type="entry name" value="Ubiquitin-activating_enz"/>
</dbReference>
<reference evidence="2 3" key="1">
    <citation type="submission" date="2018-06" db="EMBL/GenBank/DDBJ databases">
        <authorList>
            <consortium name="Pathogen Informatics"/>
            <person name="Doyle S."/>
        </authorList>
    </citation>
    <scope>NUCLEOTIDE SEQUENCE [LARGE SCALE GENOMIC DNA]</scope>
    <source>
        <strain evidence="2 3">NCTC8580</strain>
    </source>
</reference>
<dbReference type="EMBL" id="UHJC01000002">
    <property type="protein sequence ID" value="SUQ39488.1"/>
    <property type="molecule type" value="Genomic_DNA"/>
</dbReference>
<dbReference type="InterPro" id="IPR045886">
    <property type="entry name" value="ThiF/MoeB/HesA"/>
</dbReference>
<dbReference type="SUPFAM" id="SSF69572">
    <property type="entry name" value="Activating enzymes of the ubiquitin-like proteins"/>
    <property type="match status" value="1"/>
</dbReference>